<dbReference type="Gene3D" id="1.20.5.1930">
    <property type="match status" value="1"/>
</dbReference>
<dbReference type="InterPro" id="IPR003594">
    <property type="entry name" value="HATPase_dom"/>
</dbReference>
<dbReference type="GO" id="GO:0005737">
    <property type="term" value="C:cytoplasm"/>
    <property type="evidence" value="ECO:0007669"/>
    <property type="project" value="UniProtKB-SubCell"/>
</dbReference>
<accession>A0A1H1XIZ8</accession>
<dbReference type="GO" id="GO:0016020">
    <property type="term" value="C:membrane"/>
    <property type="evidence" value="ECO:0007669"/>
    <property type="project" value="InterPro"/>
</dbReference>
<evidence type="ECO:0000256" key="11">
    <source>
        <dbReference type="ARBA" id="ARBA00023004"/>
    </source>
</evidence>
<dbReference type="GO" id="GO:0046983">
    <property type="term" value="F:protein dimerization activity"/>
    <property type="evidence" value="ECO:0007669"/>
    <property type="project" value="InterPro"/>
</dbReference>
<evidence type="ECO:0000256" key="3">
    <source>
        <dbReference type="ARBA" id="ARBA00004496"/>
    </source>
</evidence>
<feature type="compositionally biased region" description="Polar residues" evidence="16">
    <location>
        <begin position="1"/>
        <end position="17"/>
    </location>
</feature>
<dbReference type="SMART" id="SM00387">
    <property type="entry name" value="HATPase_c"/>
    <property type="match status" value="1"/>
</dbReference>
<evidence type="ECO:0000256" key="9">
    <source>
        <dbReference type="ARBA" id="ARBA00022723"/>
    </source>
</evidence>
<evidence type="ECO:0000256" key="8">
    <source>
        <dbReference type="ARBA" id="ARBA00022679"/>
    </source>
</evidence>
<evidence type="ECO:0000256" key="6">
    <source>
        <dbReference type="ARBA" id="ARBA00022485"/>
    </source>
</evidence>
<dbReference type="InterPro" id="IPR005467">
    <property type="entry name" value="His_kinase_dom"/>
</dbReference>
<dbReference type="STRING" id="117157.SAMN04489717_4985"/>
<dbReference type="PANTHER" id="PTHR24421">
    <property type="entry name" value="NITRATE/NITRITE SENSOR PROTEIN NARX-RELATED"/>
    <property type="match status" value="1"/>
</dbReference>
<evidence type="ECO:0000313" key="19">
    <source>
        <dbReference type="Proteomes" id="UP000198983"/>
    </source>
</evidence>
<dbReference type="Pfam" id="PF02518">
    <property type="entry name" value="HATPase_c"/>
    <property type="match status" value="1"/>
</dbReference>
<keyword evidence="19" id="KW-1185">Reference proteome</keyword>
<evidence type="ECO:0000256" key="13">
    <source>
        <dbReference type="ARBA" id="ARBA00023014"/>
    </source>
</evidence>
<keyword evidence="9" id="KW-0479">Metal-binding</keyword>
<dbReference type="AlphaFoldDB" id="A0A1H1XIZ8"/>
<feature type="region of interest" description="Disordered" evidence="16">
    <location>
        <begin position="1"/>
        <end position="44"/>
    </location>
</feature>
<keyword evidence="8" id="KW-0808">Transferase</keyword>
<dbReference type="Proteomes" id="UP000198983">
    <property type="component" value="Chromosome I"/>
</dbReference>
<dbReference type="InterPro" id="IPR050482">
    <property type="entry name" value="Sensor_HK_TwoCompSys"/>
</dbReference>
<dbReference type="EC" id="2.7.13.3" evidence="4"/>
<proteinExistence type="predicted"/>
<dbReference type="GO" id="GO:0046872">
    <property type="term" value="F:metal ion binding"/>
    <property type="evidence" value="ECO:0007669"/>
    <property type="project" value="UniProtKB-KW"/>
</dbReference>
<dbReference type="CDD" id="cd16917">
    <property type="entry name" value="HATPase_UhpB-NarQ-NarX-like"/>
    <property type="match status" value="1"/>
</dbReference>
<dbReference type="GO" id="GO:0051539">
    <property type="term" value="F:4 iron, 4 sulfur cluster binding"/>
    <property type="evidence" value="ECO:0007669"/>
    <property type="project" value="UniProtKB-KW"/>
</dbReference>
<dbReference type="Pfam" id="PF13185">
    <property type="entry name" value="GAF_2"/>
    <property type="match status" value="1"/>
</dbReference>
<comment type="subcellular location">
    <subcellularLocation>
        <location evidence="3">Cytoplasm</location>
    </subcellularLocation>
</comment>
<keyword evidence="13" id="KW-0411">Iron-sulfur</keyword>
<evidence type="ECO:0000256" key="12">
    <source>
        <dbReference type="ARBA" id="ARBA00023012"/>
    </source>
</evidence>
<dbReference type="InterPro" id="IPR036890">
    <property type="entry name" value="HATPase_C_sf"/>
</dbReference>
<dbReference type="Gene3D" id="3.30.565.10">
    <property type="entry name" value="Histidine kinase-like ATPase, C-terminal domain"/>
    <property type="match status" value="1"/>
</dbReference>
<dbReference type="InterPro" id="IPR004358">
    <property type="entry name" value="Sig_transdc_His_kin-like_C"/>
</dbReference>
<dbReference type="RefSeq" id="WP_241827614.1">
    <property type="nucleotide sequence ID" value="NZ_LT629732.1"/>
</dbReference>
<dbReference type="SUPFAM" id="SSF55781">
    <property type="entry name" value="GAF domain-like"/>
    <property type="match status" value="1"/>
</dbReference>
<dbReference type="EMBL" id="LT629732">
    <property type="protein sequence ID" value="SDT08789.1"/>
    <property type="molecule type" value="Genomic_DNA"/>
</dbReference>
<name>A0A1H1XIZ8_9ACTN</name>
<evidence type="ECO:0000256" key="4">
    <source>
        <dbReference type="ARBA" id="ARBA00012438"/>
    </source>
</evidence>
<keyword evidence="7" id="KW-0963">Cytoplasm</keyword>
<dbReference type="PROSITE" id="PS50109">
    <property type="entry name" value="HIS_KIN"/>
    <property type="match status" value="1"/>
</dbReference>
<keyword evidence="11" id="KW-0408">Iron</keyword>
<feature type="domain" description="Histidine kinase" evidence="17">
    <location>
        <begin position="328"/>
        <end position="415"/>
    </location>
</feature>
<evidence type="ECO:0000256" key="2">
    <source>
        <dbReference type="ARBA" id="ARBA00001966"/>
    </source>
</evidence>
<evidence type="ECO:0000256" key="15">
    <source>
        <dbReference type="ARBA" id="ARBA00030800"/>
    </source>
</evidence>
<dbReference type="GO" id="GO:0000155">
    <property type="term" value="F:phosphorelay sensor kinase activity"/>
    <property type="evidence" value="ECO:0007669"/>
    <property type="project" value="InterPro"/>
</dbReference>
<evidence type="ECO:0000256" key="16">
    <source>
        <dbReference type="SAM" id="MobiDB-lite"/>
    </source>
</evidence>
<organism evidence="18 19">
    <name type="scientific">Actinopolymorpha singaporensis</name>
    <dbReference type="NCBI Taxonomy" id="117157"/>
    <lineage>
        <taxon>Bacteria</taxon>
        <taxon>Bacillati</taxon>
        <taxon>Actinomycetota</taxon>
        <taxon>Actinomycetes</taxon>
        <taxon>Propionibacteriales</taxon>
        <taxon>Actinopolymorphaceae</taxon>
        <taxon>Actinopolymorpha</taxon>
    </lineage>
</organism>
<evidence type="ECO:0000256" key="1">
    <source>
        <dbReference type="ARBA" id="ARBA00000085"/>
    </source>
</evidence>
<gene>
    <name evidence="18" type="ORF">SAMN04489717_4985</name>
</gene>
<dbReference type="Gene3D" id="3.30.450.40">
    <property type="match status" value="1"/>
</dbReference>
<feature type="compositionally biased region" description="Basic and acidic residues" evidence="16">
    <location>
        <begin position="22"/>
        <end position="44"/>
    </location>
</feature>
<dbReference type="InterPro" id="IPR029016">
    <property type="entry name" value="GAF-like_dom_sf"/>
</dbReference>
<evidence type="ECO:0000256" key="5">
    <source>
        <dbReference type="ARBA" id="ARBA00017322"/>
    </source>
</evidence>
<keyword evidence="12" id="KW-0902">Two-component regulatory system</keyword>
<dbReference type="SMART" id="SM00065">
    <property type="entry name" value="GAF"/>
    <property type="match status" value="1"/>
</dbReference>
<comment type="function">
    <text evidence="14">Member of the two-component regulatory system NreB/NreC involved in the control of dissimilatory nitrate/nitrite reduction in response to oxygen. NreB functions as a direct oxygen sensor histidine kinase which is autophosphorylated, in the absence of oxygen, probably at the conserved histidine residue, and transfers its phosphate group probably to a conserved aspartate residue of NreC. NreB/NreC activates the expression of the nitrate (narGHJI) and nitrite (nir) reductase operons, as well as the putative nitrate transporter gene narT.</text>
</comment>
<evidence type="ECO:0000256" key="10">
    <source>
        <dbReference type="ARBA" id="ARBA00022777"/>
    </source>
</evidence>
<dbReference type="SUPFAM" id="SSF55874">
    <property type="entry name" value="ATPase domain of HSP90 chaperone/DNA topoisomerase II/histidine kinase"/>
    <property type="match status" value="1"/>
</dbReference>
<evidence type="ECO:0000256" key="7">
    <source>
        <dbReference type="ARBA" id="ARBA00022490"/>
    </source>
</evidence>
<evidence type="ECO:0000256" key="14">
    <source>
        <dbReference type="ARBA" id="ARBA00024827"/>
    </source>
</evidence>
<evidence type="ECO:0000259" key="17">
    <source>
        <dbReference type="PROSITE" id="PS50109"/>
    </source>
</evidence>
<comment type="catalytic activity">
    <reaction evidence="1">
        <text>ATP + protein L-histidine = ADP + protein N-phospho-L-histidine.</text>
        <dbReference type="EC" id="2.7.13.3"/>
    </reaction>
</comment>
<dbReference type="PRINTS" id="PR00344">
    <property type="entry name" value="BCTRLSENSOR"/>
</dbReference>
<evidence type="ECO:0000313" key="18">
    <source>
        <dbReference type="EMBL" id="SDT08789.1"/>
    </source>
</evidence>
<dbReference type="Pfam" id="PF07730">
    <property type="entry name" value="HisKA_3"/>
    <property type="match status" value="1"/>
</dbReference>
<dbReference type="InterPro" id="IPR011712">
    <property type="entry name" value="Sig_transdc_His_kin_sub3_dim/P"/>
</dbReference>
<dbReference type="PANTHER" id="PTHR24421:SF61">
    <property type="entry name" value="OXYGEN SENSOR HISTIDINE KINASE NREB"/>
    <property type="match status" value="1"/>
</dbReference>
<comment type="cofactor">
    <cofactor evidence="2">
        <name>[4Fe-4S] cluster</name>
        <dbReference type="ChEBI" id="CHEBI:49883"/>
    </cofactor>
</comment>
<keyword evidence="6" id="KW-0004">4Fe-4S</keyword>
<sequence length="415" mass="45288">MSTSDQPSDQLSDQAAGTGSDNRGDRDQSRGDRDQGRDGSGRDDLEALSRALLAITEQTATREVLQMIVESARSLVRSEYAALGLPDERGRFAEFYASGISPEQWRAIGPLPRAHGLLSVMMAQARPYRAEDVQADSRFSGWPATHPPMRGFLGVPIVDRGEIMGAIYVANGPDAPVFGDEDERLLGILAAHAAIALTRARMFERDRELTLVEERARIARDLHDAVAQKLFSLRLTVGAAEALTVKGDRDRAREQFARVKELAGSALDELRAVVTELRPPAVREDGLVPALRKHVAVISRAHPVRVRFDSNCDGRCELPGEVEDVVFRVAQEALHNALRHAEPSAVDIDLRTSDHEVVLVVADDGKGFDGDPARDGGHHLGLASMRERARQAGGRLRVESRPGAGTTLRLEVPHE</sequence>
<dbReference type="InterPro" id="IPR003018">
    <property type="entry name" value="GAF"/>
</dbReference>
<reference evidence="18 19" key="1">
    <citation type="submission" date="2016-10" db="EMBL/GenBank/DDBJ databases">
        <authorList>
            <person name="de Groot N.N."/>
        </authorList>
    </citation>
    <scope>NUCLEOTIDE SEQUENCE [LARGE SCALE GENOMIC DNA]</scope>
    <source>
        <strain evidence="18 19">DSM 22024</strain>
    </source>
</reference>
<protein>
    <recommendedName>
        <fullName evidence="5">Oxygen sensor histidine kinase NreB</fullName>
        <ecNumber evidence="4">2.7.13.3</ecNumber>
    </recommendedName>
    <alternativeName>
        <fullName evidence="15">Nitrogen regulation protein B</fullName>
    </alternativeName>
</protein>
<keyword evidence="10 18" id="KW-0418">Kinase</keyword>